<keyword evidence="1" id="KW-0479">Metal-binding</keyword>
<sequence length="356" mass="40449">MIDRGWGCGWRNAQMLVSAMLMRSTEWRESLFGGCGYVPDIGSLQAWLEAAWHAGFDVEGCAQFGGSVQQSLRWIGTTEVISLLRVFRIRAQFIDFVGTHSAHNIFRPQHLGSLHHSIACDLCKRRPIEGIRHTSLAVPDYDLCDHCIRDPRAQHAGPFESHGTAPIHLGVKCSMCEVENILGVRYRSKKKNPQVDMCSRCVDFSQTTWGGRYVRVMVPEGDQDLENENRHRRLIEWIWNYFSSGFPEQGRGVVHTARLPLYFQHEGHSRTVVGIERYKKANGGIYHNLLILDPGIPDSTLEEALTLGQKWQQLVKRGPHTLRKPEYQLTYIEDGLVPENEMDVMKRLGPADTISS</sequence>
<name>A0A8S1IPI5_9CHLO</name>
<accession>A0A8S1IPI5</accession>
<feature type="domain" description="ZZ-type" evidence="5">
    <location>
        <begin position="167"/>
        <end position="212"/>
    </location>
</feature>
<dbReference type="InterPro" id="IPR000433">
    <property type="entry name" value="Znf_ZZ"/>
</dbReference>
<dbReference type="InterPro" id="IPR043145">
    <property type="entry name" value="Znf_ZZ_sf"/>
</dbReference>
<dbReference type="GO" id="GO:0016787">
    <property type="term" value="F:hydrolase activity"/>
    <property type="evidence" value="ECO:0007669"/>
    <property type="project" value="UniProtKB-KW"/>
</dbReference>
<dbReference type="SMART" id="SM00291">
    <property type="entry name" value="ZnF_ZZ"/>
    <property type="match status" value="2"/>
</dbReference>
<proteinExistence type="predicted"/>
<dbReference type="Gene3D" id="3.90.70.130">
    <property type="match status" value="2"/>
</dbReference>
<evidence type="ECO:0000313" key="7">
    <source>
        <dbReference type="Proteomes" id="UP000708148"/>
    </source>
</evidence>
<dbReference type="Proteomes" id="UP000708148">
    <property type="component" value="Unassembled WGS sequence"/>
</dbReference>
<dbReference type="OrthoDB" id="288987at2759"/>
<dbReference type="InterPro" id="IPR012462">
    <property type="entry name" value="UFSP1/2_DUB_cat"/>
</dbReference>
<protein>
    <recommendedName>
        <fullName evidence="5">ZZ-type domain-containing protein</fullName>
    </recommendedName>
</protein>
<evidence type="ECO:0000256" key="1">
    <source>
        <dbReference type="ARBA" id="ARBA00022723"/>
    </source>
</evidence>
<keyword evidence="3" id="KW-0378">Hydrolase</keyword>
<evidence type="ECO:0000256" key="4">
    <source>
        <dbReference type="ARBA" id="ARBA00022833"/>
    </source>
</evidence>
<dbReference type="AlphaFoldDB" id="A0A8S1IPI5"/>
<dbReference type="EMBL" id="CAJHUC010000375">
    <property type="protein sequence ID" value="CAD7695674.1"/>
    <property type="molecule type" value="Genomic_DNA"/>
</dbReference>
<dbReference type="GO" id="GO:0008270">
    <property type="term" value="F:zinc ion binding"/>
    <property type="evidence" value="ECO:0007669"/>
    <property type="project" value="UniProtKB-KW"/>
</dbReference>
<evidence type="ECO:0000256" key="3">
    <source>
        <dbReference type="ARBA" id="ARBA00022801"/>
    </source>
</evidence>
<organism evidence="6 7">
    <name type="scientific">Ostreobium quekettii</name>
    <dbReference type="NCBI Taxonomy" id="121088"/>
    <lineage>
        <taxon>Eukaryota</taxon>
        <taxon>Viridiplantae</taxon>
        <taxon>Chlorophyta</taxon>
        <taxon>core chlorophytes</taxon>
        <taxon>Ulvophyceae</taxon>
        <taxon>TCBD clade</taxon>
        <taxon>Bryopsidales</taxon>
        <taxon>Ostreobineae</taxon>
        <taxon>Ostreobiaceae</taxon>
        <taxon>Ostreobium</taxon>
    </lineage>
</organism>
<dbReference type="PANTHER" id="PTHR20930">
    <property type="entry name" value="OVARIAN CARCINOMA ANTIGEN CA125-RELATED"/>
    <property type="match status" value="1"/>
</dbReference>
<evidence type="ECO:0000313" key="6">
    <source>
        <dbReference type="EMBL" id="CAD7695674.1"/>
    </source>
</evidence>
<keyword evidence="4" id="KW-0862">Zinc</keyword>
<dbReference type="Gene3D" id="3.30.60.90">
    <property type="match status" value="1"/>
</dbReference>
<dbReference type="Pfam" id="PF00569">
    <property type="entry name" value="ZZ"/>
    <property type="match status" value="1"/>
</dbReference>
<comment type="caution">
    <text evidence="6">The sequence shown here is derived from an EMBL/GenBank/DDBJ whole genome shotgun (WGS) entry which is preliminary data.</text>
</comment>
<gene>
    <name evidence="6" type="ORF">OSTQU699_LOCUS1035</name>
</gene>
<feature type="domain" description="ZZ-type" evidence="5">
    <location>
        <begin position="114"/>
        <end position="159"/>
    </location>
</feature>
<dbReference type="PANTHER" id="PTHR20930:SF0">
    <property type="entry name" value="PROTEIN ILRUN"/>
    <property type="match status" value="1"/>
</dbReference>
<evidence type="ECO:0000259" key="5">
    <source>
        <dbReference type="SMART" id="SM00291"/>
    </source>
</evidence>
<keyword evidence="7" id="KW-1185">Reference proteome</keyword>
<dbReference type="Pfam" id="PF07910">
    <property type="entry name" value="Peptidase_C78"/>
    <property type="match status" value="2"/>
</dbReference>
<reference evidence="6" key="1">
    <citation type="submission" date="2020-12" db="EMBL/GenBank/DDBJ databases">
        <authorList>
            <person name="Iha C."/>
        </authorList>
    </citation>
    <scope>NUCLEOTIDE SEQUENCE</scope>
</reference>
<keyword evidence="2" id="KW-0863">Zinc-finger</keyword>
<dbReference type="SUPFAM" id="SSF57850">
    <property type="entry name" value="RING/U-box"/>
    <property type="match status" value="2"/>
</dbReference>
<evidence type="ECO:0000256" key="2">
    <source>
        <dbReference type="ARBA" id="ARBA00022771"/>
    </source>
</evidence>